<evidence type="ECO:0000313" key="11">
    <source>
        <dbReference type="EMBL" id="AFJ54195.1"/>
    </source>
</evidence>
<feature type="transmembrane region" description="Helical" evidence="9">
    <location>
        <begin position="81"/>
        <end position="101"/>
    </location>
</feature>
<name>A0A806GUX7_9BILA</name>
<keyword evidence="8 11" id="KW-0496">Mitochondrion</keyword>
<dbReference type="GO" id="GO:0019646">
    <property type="term" value="P:aerobic electron transport chain"/>
    <property type="evidence" value="ECO:0007669"/>
    <property type="project" value="InterPro"/>
</dbReference>
<dbReference type="SUPFAM" id="SSF81452">
    <property type="entry name" value="Cytochrome c oxidase subunit III-like"/>
    <property type="match status" value="1"/>
</dbReference>
<proteinExistence type="inferred from homology"/>
<feature type="domain" description="Heme-copper oxidase subunit III family profile" evidence="10">
    <location>
        <begin position="22"/>
        <end position="254"/>
    </location>
</feature>
<gene>
    <name evidence="11" type="primary">COX3</name>
</gene>
<sequence length="254" mass="27111">MANSLYMVLIKVLYVGVVSCIPLVVGLALFMGVLGSCVGVLLFPMWGALVLLLALVAWYVEDGLSEGCESLGAESANVVGMGVILFIFSEAMFFIGGLMSALMLVEGGWGESWISVEFNEVPMWISVVLLSSGVSVSQAHNNMLSGSLGGALVWMVVTCVLGFTFVLVQVEEWSILPFSVSTGLGGGVFFLITGFHGLHVVVGTLLNVGVVVVMGVGVGSGFMGGMKVEGIIWYWHFVDVVWLFVLLGLYWYVM</sequence>
<dbReference type="PANTHER" id="PTHR11403">
    <property type="entry name" value="CYTOCHROME C OXIDASE SUBUNIT III"/>
    <property type="match status" value="1"/>
</dbReference>
<comment type="function">
    <text evidence="8">Component of the cytochrome c oxidase, the last enzyme in the mitochondrial electron transport chain which drives oxidative phosphorylation. The respiratory chain contains 3 multisubunit complexes succinate dehydrogenase (complex II, CII), ubiquinol-cytochrome c oxidoreductase (cytochrome b-c1 complex, complex III, CIII) and cytochrome c oxidase (complex IV, CIV), that cooperate to transfer electrons derived from NADH and succinate to molecular oxygen, creating an electrochemical gradient over the inner membrane that drives transmembrane transport and the ATP synthase. Cytochrome c oxidase is the component of the respiratory chain that catalyzes the reduction of oxygen to water. Electrons originating from reduced cytochrome c in the intermembrane space (IMS) are transferred via the dinuclear copper A center (CU(A)) of subunit 2 and heme A of subunit 1 to the active site in subunit 1, a binuclear center (BNC) formed by heme A3 and copper B (CU(B)). The BNC reduces molecular oxygen to 2 water molecules using 4 electrons from cytochrome c in the IMS and 4 protons from the mitochondrial matrix.</text>
</comment>
<feature type="transmembrane region" description="Helical" evidence="9">
    <location>
        <begin position="176"/>
        <end position="198"/>
    </location>
</feature>
<dbReference type="Pfam" id="PF00510">
    <property type="entry name" value="COX3"/>
    <property type="match status" value="1"/>
</dbReference>
<evidence type="ECO:0000256" key="4">
    <source>
        <dbReference type="ARBA" id="ARBA00022692"/>
    </source>
</evidence>
<feature type="transmembrane region" description="Helical" evidence="9">
    <location>
        <begin position="40"/>
        <end position="60"/>
    </location>
</feature>
<dbReference type="InterPro" id="IPR024791">
    <property type="entry name" value="Cyt_c/ubiquinol_Oxase_su3"/>
</dbReference>
<feature type="transmembrane region" description="Helical" evidence="9">
    <location>
        <begin position="12"/>
        <end position="34"/>
    </location>
</feature>
<dbReference type="AlphaFoldDB" id="A0A806GUX7"/>
<keyword evidence="5" id="KW-1278">Translocase</keyword>
<dbReference type="InterPro" id="IPR000298">
    <property type="entry name" value="Cyt_c_oxidase-like_su3"/>
</dbReference>
<feature type="transmembrane region" description="Helical" evidence="9">
    <location>
        <begin position="232"/>
        <end position="253"/>
    </location>
</feature>
<dbReference type="Gene3D" id="1.20.120.80">
    <property type="entry name" value="Cytochrome c oxidase, subunit III, four-helix bundle"/>
    <property type="match status" value="1"/>
</dbReference>
<keyword evidence="4 8" id="KW-0812">Transmembrane</keyword>
<comment type="similarity">
    <text evidence="2 8">Belongs to the cytochrome c oxidase subunit 3 family.</text>
</comment>
<geneLocation type="mitochondrion" evidence="11"/>
<accession>A0A806GUX7</accession>
<dbReference type="GO" id="GO:0016020">
    <property type="term" value="C:membrane"/>
    <property type="evidence" value="ECO:0007669"/>
    <property type="project" value="UniProtKB-SubCell"/>
</dbReference>
<evidence type="ECO:0000256" key="7">
    <source>
        <dbReference type="ARBA" id="ARBA00023136"/>
    </source>
</evidence>
<dbReference type="EMBL" id="JQ824371">
    <property type="protein sequence ID" value="AFJ54195.1"/>
    <property type="molecule type" value="Genomic_DNA"/>
</dbReference>
<evidence type="ECO:0000259" key="10">
    <source>
        <dbReference type="PROSITE" id="PS50253"/>
    </source>
</evidence>
<dbReference type="PROSITE" id="PS50253">
    <property type="entry name" value="COX3"/>
    <property type="match status" value="1"/>
</dbReference>
<evidence type="ECO:0000256" key="5">
    <source>
        <dbReference type="ARBA" id="ARBA00022967"/>
    </source>
</evidence>
<dbReference type="InterPro" id="IPR013833">
    <property type="entry name" value="Cyt_c_oxidase_su3_a-hlx"/>
</dbReference>
<keyword evidence="7 9" id="KW-0472">Membrane</keyword>
<dbReference type="CTD" id="4514"/>
<evidence type="ECO:0000256" key="8">
    <source>
        <dbReference type="RuleBase" id="RU003375"/>
    </source>
</evidence>
<dbReference type="GeneID" id="70603582"/>
<dbReference type="GO" id="GO:0004129">
    <property type="term" value="F:cytochrome-c oxidase activity"/>
    <property type="evidence" value="ECO:0007669"/>
    <property type="project" value="InterPro"/>
</dbReference>
<evidence type="ECO:0000256" key="3">
    <source>
        <dbReference type="ARBA" id="ARBA00015944"/>
    </source>
</evidence>
<dbReference type="PANTHER" id="PTHR11403:SF7">
    <property type="entry name" value="CYTOCHROME C OXIDASE SUBUNIT 3"/>
    <property type="match status" value="1"/>
</dbReference>
<comment type="subcellular location">
    <subcellularLocation>
        <location evidence="1">Membrane</location>
        <topology evidence="1">Multi-pass membrane protein</topology>
    </subcellularLocation>
</comment>
<dbReference type="RefSeq" id="YP_010258323.1">
    <property type="nucleotide sequence ID" value="NC_060483.1"/>
</dbReference>
<feature type="transmembrane region" description="Helical" evidence="9">
    <location>
        <begin position="205"/>
        <end position="226"/>
    </location>
</feature>
<reference evidence="11" key="1">
    <citation type="submission" date="2012-03" db="EMBL/GenBank/DDBJ databases">
        <title>The complete mitochondrial genome sequence of Pomphorhynchus bulbocolli (Acanthocephala: Palaeacanthocephala).</title>
        <authorList>
            <person name="Pan T."/>
            <person name="Nie P."/>
        </authorList>
    </citation>
    <scope>NUCLEOTIDE SEQUENCE</scope>
</reference>
<dbReference type="InterPro" id="IPR035973">
    <property type="entry name" value="Cyt_c_oxidase_su3-like_sf"/>
</dbReference>
<evidence type="ECO:0000256" key="2">
    <source>
        <dbReference type="ARBA" id="ARBA00010581"/>
    </source>
</evidence>
<organism evidence="11">
    <name type="scientific">Pomphorhynchus bulbocolli</name>
    <dbReference type="NCBI Taxonomy" id="317556"/>
    <lineage>
        <taxon>Eukaryota</taxon>
        <taxon>Metazoa</taxon>
        <taxon>Spiralia</taxon>
        <taxon>Lophotrochozoa</taxon>
        <taxon>Acanthocephala</taxon>
        <taxon>Palaeacanthocephala</taxon>
        <taxon>Echinorhynchida</taxon>
        <taxon>Pomphorhynchidae</taxon>
        <taxon>Pomphorhynchus</taxon>
    </lineage>
</organism>
<keyword evidence="6 9" id="KW-1133">Transmembrane helix</keyword>
<evidence type="ECO:0000256" key="1">
    <source>
        <dbReference type="ARBA" id="ARBA00004141"/>
    </source>
</evidence>
<feature type="transmembrane region" description="Helical" evidence="9">
    <location>
        <begin position="121"/>
        <end position="139"/>
    </location>
</feature>
<feature type="transmembrane region" description="Helical" evidence="9">
    <location>
        <begin position="151"/>
        <end position="170"/>
    </location>
</feature>
<evidence type="ECO:0000256" key="9">
    <source>
        <dbReference type="SAM" id="Phobius"/>
    </source>
</evidence>
<evidence type="ECO:0000256" key="6">
    <source>
        <dbReference type="ARBA" id="ARBA00022989"/>
    </source>
</evidence>
<protein>
    <recommendedName>
        <fullName evidence="3 8">Cytochrome c oxidase subunit 3</fullName>
    </recommendedName>
</protein>